<dbReference type="AlphaFoldDB" id="A0A385YUQ8"/>
<evidence type="ECO:0000313" key="1">
    <source>
        <dbReference type="EMBL" id="AYC29657.1"/>
    </source>
</evidence>
<dbReference type="RefSeq" id="WP_119883395.1">
    <property type="nucleotide sequence ID" value="NZ_CP032418.1"/>
</dbReference>
<proteinExistence type="predicted"/>
<sequence length="91" mass="10462">MKNTLGEIIIYELEDTPRIIVNNQIINNATLKWNKEGCGQGFLTLDGIAKQINTVDVIYVWCELGLSGKIYIYNNYDDEKWYLHGTTRGYA</sequence>
<gene>
    <name evidence="1" type="ORF">D3873_07050</name>
</gene>
<organism evidence="1 2">
    <name type="scientific">Paenisporosarcina cavernae</name>
    <dbReference type="NCBI Taxonomy" id="2320858"/>
    <lineage>
        <taxon>Bacteria</taxon>
        <taxon>Bacillati</taxon>
        <taxon>Bacillota</taxon>
        <taxon>Bacilli</taxon>
        <taxon>Bacillales</taxon>
        <taxon>Caryophanaceae</taxon>
        <taxon>Paenisporosarcina</taxon>
    </lineage>
</organism>
<dbReference type="Proteomes" id="UP000265725">
    <property type="component" value="Chromosome"/>
</dbReference>
<dbReference type="OrthoDB" id="2087106at2"/>
<keyword evidence="2" id="KW-1185">Reference proteome</keyword>
<dbReference type="KEGG" id="paek:D3873_07050"/>
<accession>A0A385YUQ8</accession>
<evidence type="ECO:0000313" key="2">
    <source>
        <dbReference type="Proteomes" id="UP000265725"/>
    </source>
</evidence>
<dbReference type="EMBL" id="CP032418">
    <property type="protein sequence ID" value="AYC29657.1"/>
    <property type="molecule type" value="Genomic_DNA"/>
</dbReference>
<name>A0A385YUQ8_9BACL</name>
<reference evidence="2" key="1">
    <citation type="submission" date="2018-09" db="EMBL/GenBank/DDBJ databases">
        <authorList>
            <person name="Zhu H."/>
        </authorList>
    </citation>
    <scope>NUCLEOTIDE SEQUENCE [LARGE SCALE GENOMIC DNA]</scope>
    <source>
        <strain evidence="2">K2R23-3</strain>
    </source>
</reference>
<protein>
    <submittedName>
        <fullName evidence="1">Uncharacterized protein</fullName>
    </submittedName>
</protein>